<dbReference type="Proteomes" id="UP000675881">
    <property type="component" value="Chromosome 14"/>
</dbReference>
<feature type="compositionally biased region" description="Polar residues" evidence="1">
    <location>
        <begin position="199"/>
        <end position="210"/>
    </location>
</feature>
<name>A0A7R8CPI2_LEPSM</name>
<gene>
    <name evidence="2" type="ORF">LSAA_5274</name>
</gene>
<dbReference type="EMBL" id="HG994593">
    <property type="protein sequence ID" value="CAF2839873.1"/>
    <property type="molecule type" value="Genomic_DNA"/>
</dbReference>
<keyword evidence="3" id="KW-1185">Reference proteome</keyword>
<feature type="region of interest" description="Disordered" evidence="1">
    <location>
        <begin position="35"/>
        <end position="103"/>
    </location>
</feature>
<reference evidence="2" key="1">
    <citation type="submission" date="2021-02" db="EMBL/GenBank/DDBJ databases">
        <authorList>
            <person name="Bekaert M."/>
        </authorList>
    </citation>
    <scope>NUCLEOTIDE SEQUENCE</scope>
    <source>
        <strain evidence="2">IoA-00</strain>
    </source>
</reference>
<dbReference type="OrthoDB" id="194443at2759"/>
<feature type="region of interest" description="Disordered" evidence="1">
    <location>
        <begin position="191"/>
        <end position="234"/>
    </location>
</feature>
<accession>A0A7R8CPI2</accession>
<proteinExistence type="predicted"/>
<evidence type="ECO:0000256" key="1">
    <source>
        <dbReference type="SAM" id="MobiDB-lite"/>
    </source>
</evidence>
<organism evidence="2 3">
    <name type="scientific">Lepeophtheirus salmonis</name>
    <name type="common">Salmon louse</name>
    <name type="synonym">Caligus salmonis</name>
    <dbReference type="NCBI Taxonomy" id="72036"/>
    <lineage>
        <taxon>Eukaryota</taxon>
        <taxon>Metazoa</taxon>
        <taxon>Ecdysozoa</taxon>
        <taxon>Arthropoda</taxon>
        <taxon>Crustacea</taxon>
        <taxon>Multicrustacea</taxon>
        <taxon>Hexanauplia</taxon>
        <taxon>Copepoda</taxon>
        <taxon>Siphonostomatoida</taxon>
        <taxon>Caligidae</taxon>
        <taxon>Lepeophtheirus</taxon>
    </lineage>
</organism>
<evidence type="ECO:0000313" key="3">
    <source>
        <dbReference type="Proteomes" id="UP000675881"/>
    </source>
</evidence>
<protein>
    <submittedName>
        <fullName evidence="2">(salmon louse) hypothetical protein</fullName>
    </submittedName>
</protein>
<feature type="compositionally biased region" description="Basic and acidic residues" evidence="1">
    <location>
        <begin position="211"/>
        <end position="234"/>
    </location>
</feature>
<sequence length="234" mass="27592">MFWEELAELQLRKCTATENGNTSCYTLIASRVHIQENDSESESEEQKQEKERMLKLNLPTSFGSAAYNNEGLENPRQKNRKKRSTKKKQSDFTSQLNELDEETEQEARFAEHWDTHGWDLIYKAWSEKYEDFETQDKAAALDEKVEPSEEEVLNTQDEQKWNQLWKEHIEEVHANTRSLFFQEMDSKVIQDSSIEESKTQLNSNENILHTQENDSNTRKESDKCIKQRAFKEAT</sequence>
<evidence type="ECO:0000313" key="2">
    <source>
        <dbReference type="EMBL" id="CAF2839873.1"/>
    </source>
</evidence>
<feature type="compositionally biased region" description="Basic and acidic residues" evidence="1">
    <location>
        <begin position="44"/>
        <end position="54"/>
    </location>
</feature>
<dbReference type="AlphaFoldDB" id="A0A7R8CPI2"/>
<feature type="compositionally biased region" description="Polar residues" evidence="1">
    <location>
        <begin position="58"/>
        <end position="67"/>
    </location>
</feature>
<feature type="compositionally biased region" description="Basic residues" evidence="1">
    <location>
        <begin position="77"/>
        <end position="87"/>
    </location>
</feature>